<dbReference type="GO" id="GO:0005737">
    <property type="term" value="C:cytoplasm"/>
    <property type="evidence" value="ECO:0007669"/>
    <property type="project" value="TreeGrafter"/>
</dbReference>
<dbReference type="EMBL" id="CR382134">
    <property type="protein sequence ID" value="CAG85013.4"/>
    <property type="molecule type" value="Genomic_DNA"/>
</dbReference>
<dbReference type="HOGENOM" id="CLU_735701_0_0_1"/>
<dbReference type="InterPro" id="IPR032675">
    <property type="entry name" value="LRR_dom_sf"/>
</dbReference>
<dbReference type="KEGG" id="dha:DEHA2B01408g"/>
<organism evidence="3 4">
    <name type="scientific">Debaryomyces hansenii (strain ATCC 36239 / CBS 767 / BCRC 21394 / JCM 1990 / NBRC 0083 / IGC 2968)</name>
    <name type="common">Yeast</name>
    <name type="synonym">Torulaspora hansenii</name>
    <dbReference type="NCBI Taxonomy" id="284592"/>
    <lineage>
        <taxon>Eukaryota</taxon>
        <taxon>Fungi</taxon>
        <taxon>Dikarya</taxon>
        <taxon>Ascomycota</taxon>
        <taxon>Saccharomycotina</taxon>
        <taxon>Pichiomycetes</taxon>
        <taxon>Debaryomycetaceae</taxon>
        <taxon>Debaryomyces</taxon>
    </lineage>
</organism>
<dbReference type="Proteomes" id="UP000000599">
    <property type="component" value="Chromosome B"/>
</dbReference>
<dbReference type="OrthoDB" id="4019115at2759"/>
<keyword evidence="4" id="KW-1185">Reference proteome</keyword>
<dbReference type="Gene3D" id="3.80.10.10">
    <property type="entry name" value="Ribonuclease Inhibitor"/>
    <property type="match status" value="1"/>
</dbReference>
<evidence type="ECO:0000313" key="3">
    <source>
        <dbReference type="EMBL" id="CAG85013.4"/>
    </source>
</evidence>
<dbReference type="OMA" id="CIFPESI"/>
<sequence length="376" mass="43708">MLSKYNSNNAQIWSSSNCGRKGPSLLDLPNELLTNIFEFMVHEDLKLLLSILNEVPDRNDRLFRIVNDVAYSSIIITNYSKHHFYELDELKKIVPAYKVDRSSIWRLEDILDDDTIPPFLSDNASKKVSYVFGNKNPVASIHKVMRQFCKYLSGNRNGFKKITSEINLLLNVSPSFDTIEEFKRNFQDLNITFLNRVIRQSPAFNDLRRLYLDDGIYFPFSSQRLDLNNIMMLDSLQELYLNHLNLSSVENLRLPSSILTLDLSSNNIVNLEGLRIPDSLKRLNLSRNNITFIRRSFFPDGLEELNLRNNRLNLLAGCIFPESIRNLDLSDNFVRDLNFIVPQELEYLNLRRCPIENICIEARTTIANNNIDIDLY</sequence>
<dbReference type="InterPro" id="IPR001611">
    <property type="entry name" value="Leu-rich_rpt"/>
</dbReference>
<evidence type="ECO:0000313" key="4">
    <source>
        <dbReference type="Proteomes" id="UP000000599"/>
    </source>
</evidence>
<evidence type="ECO:0000256" key="2">
    <source>
        <dbReference type="ARBA" id="ARBA00022737"/>
    </source>
</evidence>
<evidence type="ECO:0000256" key="1">
    <source>
        <dbReference type="ARBA" id="ARBA00022614"/>
    </source>
</evidence>
<dbReference type="SUPFAM" id="SSF52075">
    <property type="entry name" value="Outer arm dynein light chain 1"/>
    <property type="match status" value="1"/>
</dbReference>
<dbReference type="VEuPathDB" id="FungiDB:DEHA2B01408g"/>
<gene>
    <name evidence="3" type="ordered locus">DEHA2B01408g</name>
</gene>
<dbReference type="eggNOG" id="ENOG502RQHK">
    <property type="taxonomic scope" value="Eukaryota"/>
</dbReference>
<dbReference type="PANTHER" id="PTHR15454">
    <property type="entry name" value="NISCHARIN RELATED"/>
    <property type="match status" value="1"/>
</dbReference>
<keyword evidence="1" id="KW-0433">Leucine-rich repeat</keyword>
<dbReference type="RefSeq" id="XP_002770056.1">
    <property type="nucleotide sequence ID" value="XM_002770010.1"/>
</dbReference>
<name>W0TYQ6_DEBHA</name>
<dbReference type="Pfam" id="PF13855">
    <property type="entry name" value="LRR_8"/>
    <property type="match status" value="1"/>
</dbReference>
<dbReference type="STRING" id="284592.W0TYQ6"/>
<keyword evidence="2" id="KW-0677">Repeat</keyword>
<accession>W0TYQ6</accession>
<reference evidence="3 4" key="1">
    <citation type="journal article" date="2004" name="Nature">
        <title>Genome evolution in yeasts.</title>
        <authorList>
            <consortium name="Genolevures"/>
            <person name="Dujon B."/>
            <person name="Sherman D."/>
            <person name="Fischer G."/>
            <person name="Durrens P."/>
            <person name="Casaregola S."/>
            <person name="Lafontaine I."/>
            <person name="de Montigny J."/>
            <person name="Marck C."/>
            <person name="Neuveglise C."/>
            <person name="Talla E."/>
            <person name="Goffard N."/>
            <person name="Frangeul L."/>
            <person name="Aigle M."/>
            <person name="Anthouard V."/>
            <person name="Babour A."/>
            <person name="Barbe V."/>
            <person name="Barnay S."/>
            <person name="Blanchin S."/>
            <person name="Beckerich J.M."/>
            <person name="Beyne E."/>
            <person name="Bleykasten C."/>
            <person name="Boisrame A."/>
            <person name="Boyer J."/>
            <person name="Cattolico L."/>
            <person name="Confanioleri F."/>
            <person name="de Daruvar A."/>
            <person name="Despons L."/>
            <person name="Fabre E."/>
            <person name="Fairhead C."/>
            <person name="Ferry-Dumazet H."/>
            <person name="Groppi A."/>
            <person name="Hantraye F."/>
            <person name="Hennequin C."/>
            <person name="Jauniaux N."/>
            <person name="Joyet P."/>
            <person name="Kachouri R."/>
            <person name="Kerrest A."/>
            <person name="Koszul R."/>
            <person name="Lemaire M."/>
            <person name="Lesur I."/>
            <person name="Ma L."/>
            <person name="Muller H."/>
            <person name="Nicaud J.M."/>
            <person name="Nikolski M."/>
            <person name="Oztas S."/>
            <person name="Ozier-Kalogeropoulos O."/>
            <person name="Pellenz S."/>
            <person name="Potier S."/>
            <person name="Richard G.F."/>
            <person name="Straub M.L."/>
            <person name="Suleau A."/>
            <person name="Swennene D."/>
            <person name="Tekaia F."/>
            <person name="Wesolowski-Louvel M."/>
            <person name="Westhof E."/>
            <person name="Wirth B."/>
            <person name="Zeniou-Meyer M."/>
            <person name="Zivanovic I."/>
            <person name="Bolotin-Fukuhara M."/>
            <person name="Thierry A."/>
            <person name="Bouchier C."/>
            <person name="Caudron B."/>
            <person name="Scarpelli C."/>
            <person name="Gaillardin C."/>
            <person name="Weissenbach J."/>
            <person name="Wincker P."/>
            <person name="Souciet J.L."/>
        </authorList>
    </citation>
    <scope>NUCLEOTIDE SEQUENCE [LARGE SCALE GENOMIC DNA]</scope>
    <source>
        <strain evidence="4">ATCC 36239 / CBS 767 / BCRC 21394 / JCM 1990 / NBRC 0083 / IGC 2968</strain>
    </source>
</reference>
<dbReference type="InParanoid" id="W0TYQ6"/>
<dbReference type="AlphaFoldDB" id="W0TYQ6"/>
<proteinExistence type="predicted"/>
<protein>
    <submittedName>
        <fullName evidence="3">DEHA2B01408p</fullName>
    </submittedName>
</protein>
<dbReference type="GeneID" id="8998156"/>